<dbReference type="EMBL" id="FNKH01000002">
    <property type="protein sequence ID" value="SDQ55773.1"/>
    <property type="molecule type" value="Genomic_DNA"/>
</dbReference>
<dbReference type="Proteomes" id="UP000181917">
    <property type="component" value="Unassembled WGS sequence"/>
</dbReference>
<gene>
    <name evidence="2" type="ORF">SAMN04489742_1586</name>
</gene>
<name>A0A1H1BV19_9MICC</name>
<dbReference type="AlphaFoldDB" id="A0A1H1BV19"/>
<sequence length="102" mass="11002">MSPSFDPWAKPKFPEPLAQGQAAHPRPQEALLSVTRAPAEGTCPECGQSELASYRTLSEGGWWHVTKCQECLASVSREPAGLFGSYKPLGLTAPIRFGKESS</sequence>
<evidence type="ECO:0000313" key="3">
    <source>
        <dbReference type="Proteomes" id="UP000181917"/>
    </source>
</evidence>
<protein>
    <submittedName>
        <fullName evidence="2">Uncharacterized protein</fullName>
    </submittedName>
</protein>
<evidence type="ECO:0000256" key="1">
    <source>
        <dbReference type="SAM" id="MobiDB-lite"/>
    </source>
</evidence>
<keyword evidence="3" id="KW-1185">Reference proteome</keyword>
<dbReference type="STRING" id="37928.SAMN04489742_1586"/>
<organism evidence="2 3">
    <name type="scientific">Crystallibacter crystallopoietes</name>
    <dbReference type="NCBI Taxonomy" id="37928"/>
    <lineage>
        <taxon>Bacteria</taxon>
        <taxon>Bacillati</taxon>
        <taxon>Actinomycetota</taxon>
        <taxon>Actinomycetes</taxon>
        <taxon>Micrococcales</taxon>
        <taxon>Micrococcaceae</taxon>
        <taxon>Crystallibacter</taxon>
    </lineage>
</organism>
<accession>A0A1H1BV19</accession>
<reference evidence="2 3" key="1">
    <citation type="submission" date="2016-10" db="EMBL/GenBank/DDBJ databases">
        <authorList>
            <person name="de Groot N.N."/>
        </authorList>
    </citation>
    <scope>NUCLEOTIDE SEQUENCE [LARGE SCALE GENOMIC DNA]</scope>
    <source>
        <strain evidence="2 3">DSM 20117</strain>
    </source>
</reference>
<proteinExistence type="predicted"/>
<feature type="region of interest" description="Disordered" evidence="1">
    <location>
        <begin position="1"/>
        <end position="28"/>
    </location>
</feature>
<evidence type="ECO:0000313" key="2">
    <source>
        <dbReference type="EMBL" id="SDQ55773.1"/>
    </source>
</evidence>